<dbReference type="NCBIfam" id="TIGR01090">
    <property type="entry name" value="apt"/>
    <property type="match status" value="1"/>
</dbReference>
<dbReference type="GO" id="GO:0016208">
    <property type="term" value="F:AMP binding"/>
    <property type="evidence" value="ECO:0007669"/>
    <property type="project" value="TreeGrafter"/>
</dbReference>
<dbReference type="CDD" id="cd06223">
    <property type="entry name" value="PRTases_typeI"/>
    <property type="match status" value="1"/>
</dbReference>
<evidence type="ECO:0000256" key="9">
    <source>
        <dbReference type="ARBA" id="ARBA00022679"/>
    </source>
</evidence>
<feature type="domain" description="Phosphoribosyltransferase" evidence="12">
    <location>
        <begin position="50"/>
        <end position="149"/>
    </location>
</feature>
<dbReference type="Pfam" id="PF00156">
    <property type="entry name" value="Pribosyltran"/>
    <property type="match status" value="1"/>
</dbReference>
<evidence type="ECO:0000256" key="2">
    <source>
        <dbReference type="ARBA" id="ARBA00003968"/>
    </source>
</evidence>
<keyword evidence="8 11" id="KW-0328">Glycosyltransferase</keyword>
<protein>
    <recommendedName>
        <fullName evidence="6 11">Adenine phosphoribosyltransferase</fullName>
        <shortName evidence="11">APRT</shortName>
        <ecNumber evidence="6 11">2.4.2.7</ecNumber>
    </recommendedName>
</protein>
<dbReference type="FunFam" id="3.40.50.2020:FF:000021">
    <property type="entry name" value="Adenine phosphoribosyltransferase"/>
    <property type="match status" value="1"/>
</dbReference>
<dbReference type="GO" id="GO:0006166">
    <property type="term" value="P:purine ribonucleoside salvage"/>
    <property type="evidence" value="ECO:0007669"/>
    <property type="project" value="UniProtKB-UniRule"/>
</dbReference>
<evidence type="ECO:0000256" key="4">
    <source>
        <dbReference type="ARBA" id="ARBA00004659"/>
    </source>
</evidence>
<reference evidence="13 14" key="1">
    <citation type="journal article" date="2016" name="Nat. Commun.">
        <title>Thousands of microbial genomes shed light on interconnected biogeochemical processes in an aquifer system.</title>
        <authorList>
            <person name="Anantharaman K."/>
            <person name="Brown C.T."/>
            <person name="Hug L.A."/>
            <person name="Sharon I."/>
            <person name="Castelle C.J."/>
            <person name="Probst A.J."/>
            <person name="Thomas B.C."/>
            <person name="Singh A."/>
            <person name="Wilkins M.J."/>
            <person name="Karaoz U."/>
            <person name="Brodie E.L."/>
            <person name="Williams K.H."/>
            <person name="Hubbard S.S."/>
            <person name="Banfield J.F."/>
        </authorList>
    </citation>
    <scope>NUCLEOTIDE SEQUENCE [LARGE SCALE GENOMIC DNA]</scope>
</reference>
<evidence type="ECO:0000256" key="8">
    <source>
        <dbReference type="ARBA" id="ARBA00022676"/>
    </source>
</evidence>
<dbReference type="EMBL" id="MFNF01000012">
    <property type="protein sequence ID" value="OGH03813.1"/>
    <property type="molecule type" value="Genomic_DNA"/>
</dbReference>
<gene>
    <name evidence="11" type="primary">apt</name>
    <name evidence="13" type="ORF">A2557_13765</name>
</gene>
<evidence type="ECO:0000313" key="14">
    <source>
        <dbReference type="Proteomes" id="UP000177583"/>
    </source>
</evidence>
<dbReference type="AlphaFoldDB" id="A0A1F6H087"/>
<dbReference type="UniPathway" id="UPA00588">
    <property type="reaction ID" value="UER00646"/>
</dbReference>
<keyword evidence="7 11" id="KW-0963">Cytoplasm</keyword>
<dbReference type="InterPro" id="IPR005764">
    <property type="entry name" value="Ade_phspho_trans"/>
</dbReference>
<comment type="subcellular location">
    <subcellularLocation>
        <location evidence="3 11">Cytoplasm</location>
    </subcellularLocation>
</comment>
<evidence type="ECO:0000256" key="5">
    <source>
        <dbReference type="ARBA" id="ARBA00008391"/>
    </source>
</evidence>
<dbReference type="PANTHER" id="PTHR32315:SF3">
    <property type="entry name" value="ADENINE PHOSPHORIBOSYLTRANSFERASE"/>
    <property type="match status" value="1"/>
</dbReference>
<dbReference type="NCBIfam" id="NF002636">
    <property type="entry name" value="PRK02304.1-5"/>
    <property type="match status" value="1"/>
</dbReference>
<comment type="caution">
    <text evidence="13">The sequence shown here is derived from an EMBL/GenBank/DDBJ whole genome shotgun (WGS) entry which is preliminary data.</text>
</comment>
<evidence type="ECO:0000256" key="10">
    <source>
        <dbReference type="ARBA" id="ARBA00022726"/>
    </source>
</evidence>
<keyword evidence="10 11" id="KW-0660">Purine salvage</keyword>
<comment type="subunit">
    <text evidence="11">Homodimer.</text>
</comment>
<dbReference type="GO" id="GO:0003999">
    <property type="term" value="F:adenine phosphoribosyltransferase activity"/>
    <property type="evidence" value="ECO:0007669"/>
    <property type="project" value="UniProtKB-UniRule"/>
</dbReference>
<dbReference type="Proteomes" id="UP000177583">
    <property type="component" value="Unassembled WGS sequence"/>
</dbReference>
<proteinExistence type="inferred from homology"/>
<dbReference type="SUPFAM" id="SSF53271">
    <property type="entry name" value="PRTase-like"/>
    <property type="match status" value="1"/>
</dbReference>
<dbReference type="InterPro" id="IPR029057">
    <property type="entry name" value="PRTase-like"/>
</dbReference>
<dbReference type="NCBIfam" id="NF002634">
    <property type="entry name" value="PRK02304.1-3"/>
    <property type="match status" value="1"/>
</dbReference>
<keyword evidence="9 11" id="KW-0808">Transferase</keyword>
<dbReference type="GO" id="GO:0006168">
    <property type="term" value="P:adenine salvage"/>
    <property type="evidence" value="ECO:0007669"/>
    <property type="project" value="InterPro"/>
</dbReference>
<dbReference type="HAMAP" id="MF_00004">
    <property type="entry name" value="Aden_phosphoribosyltr"/>
    <property type="match status" value="1"/>
</dbReference>
<dbReference type="GO" id="GO:0044209">
    <property type="term" value="P:AMP salvage"/>
    <property type="evidence" value="ECO:0007669"/>
    <property type="project" value="UniProtKB-UniRule"/>
</dbReference>
<dbReference type="GO" id="GO:0002055">
    <property type="term" value="F:adenine binding"/>
    <property type="evidence" value="ECO:0007669"/>
    <property type="project" value="TreeGrafter"/>
</dbReference>
<evidence type="ECO:0000256" key="3">
    <source>
        <dbReference type="ARBA" id="ARBA00004496"/>
    </source>
</evidence>
<dbReference type="GO" id="GO:0005737">
    <property type="term" value="C:cytoplasm"/>
    <property type="evidence" value="ECO:0007669"/>
    <property type="project" value="UniProtKB-SubCell"/>
</dbReference>
<comment type="similarity">
    <text evidence="5 11">Belongs to the purine/pyrimidine phosphoribosyltransferase family.</text>
</comment>
<dbReference type="Gene3D" id="3.40.50.2020">
    <property type="match status" value="1"/>
</dbReference>
<sequence length="174" mass="19246">MEELKGFIRNIPDFPKKGIQFKDVTTLFQDRYGFQMCLDAFESILRYMPIDKVAGIESRGFVLGAALADRLKCGMVLVRKKGKLPGETIRQSYELEYGTDELEVHLGAVKPGERVLLVDDLLATGGTLEAAAKLIEKLGGKVESMACIIELTGLNGRKKLGKTPFISLISYDED</sequence>
<organism evidence="13 14">
    <name type="scientific">Candidatus Lambdaproteobacteria bacterium RIFOXYD2_FULL_56_26</name>
    <dbReference type="NCBI Taxonomy" id="1817773"/>
    <lineage>
        <taxon>Bacteria</taxon>
        <taxon>Pseudomonadati</taxon>
        <taxon>Pseudomonadota</taxon>
        <taxon>Candidatus Lambdaproteobacteria</taxon>
    </lineage>
</organism>
<name>A0A1F6H087_9PROT</name>
<dbReference type="InterPro" id="IPR050054">
    <property type="entry name" value="UPRTase/APRTase"/>
</dbReference>
<evidence type="ECO:0000256" key="7">
    <source>
        <dbReference type="ARBA" id="ARBA00022490"/>
    </source>
</evidence>
<accession>A0A1F6H087</accession>
<dbReference type="PANTHER" id="PTHR32315">
    <property type="entry name" value="ADENINE PHOSPHORIBOSYLTRANSFERASE"/>
    <property type="match status" value="1"/>
</dbReference>
<dbReference type="EC" id="2.4.2.7" evidence="6 11"/>
<evidence type="ECO:0000256" key="11">
    <source>
        <dbReference type="HAMAP-Rule" id="MF_00004"/>
    </source>
</evidence>
<evidence type="ECO:0000256" key="1">
    <source>
        <dbReference type="ARBA" id="ARBA00000868"/>
    </source>
</evidence>
<comment type="function">
    <text evidence="2 11">Catalyzes a salvage reaction resulting in the formation of AMP, that is energically less costly than de novo synthesis.</text>
</comment>
<dbReference type="InterPro" id="IPR000836">
    <property type="entry name" value="PRTase_dom"/>
</dbReference>
<evidence type="ECO:0000313" key="13">
    <source>
        <dbReference type="EMBL" id="OGH03813.1"/>
    </source>
</evidence>
<evidence type="ECO:0000259" key="12">
    <source>
        <dbReference type="Pfam" id="PF00156"/>
    </source>
</evidence>
<comment type="catalytic activity">
    <reaction evidence="1 11">
        <text>AMP + diphosphate = 5-phospho-alpha-D-ribose 1-diphosphate + adenine</text>
        <dbReference type="Rhea" id="RHEA:16609"/>
        <dbReference type="ChEBI" id="CHEBI:16708"/>
        <dbReference type="ChEBI" id="CHEBI:33019"/>
        <dbReference type="ChEBI" id="CHEBI:58017"/>
        <dbReference type="ChEBI" id="CHEBI:456215"/>
        <dbReference type="EC" id="2.4.2.7"/>
    </reaction>
</comment>
<evidence type="ECO:0000256" key="6">
    <source>
        <dbReference type="ARBA" id="ARBA00011893"/>
    </source>
</evidence>
<comment type="pathway">
    <text evidence="4 11">Purine metabolism; AMP biosynthesis via salvage pathway; AMP from adenine: step 1/1.</text>
</comment>